<dbReference type="Proteomes" id="UP000198426">
    <property type="component" value="Unassembled WGS sequence"/>
</dbReference>
<gene>
    <name evidence="1" type="ORF">SAMN05421757_109194</name>
</gene>
<sequence length="74" mass="8338">MFIDLALSPATQEAYAEELLFGPTNSKAELSEQAAADTINTPDEVEALLQLDWPFVISQRADWTERWNRDVLGQ</sequence>
<keyword evidence="2" id="KW-1185">Reference proteome</keyword>
<organism evidence="1 2">
    <name type="scientific">Tropicimonas sediminicola</name>
    <dbReference type="NCBI Taxonomy" id="1031541"/>
    <lineage>
        <taxon>Bacteria</taxon>
        <taxon>Pseudomonadati</taxon>
        <taxon>Pseudomonadota</taxon>
        <taxon>Alphaproteobacteria</taxon>
        <taxon>Rhodobacterales</taxon>
        <taxon>Roseobacteraceae</taxon>
        <taxon>Tropicimonas</taxon>
    </lineage>
</organism>
<dbReference type="Gene3D" id="3.40.190.10">
    <property type="entry name" value="Periplasmic binding protein-like II"/>
    <property type="match status" value="2"/>
</dbReference>
<dbReference type="AlphaFoldDB" id="A0A239LHD1"/>
<evidence type="ECO:0000313" key="2">
    <source>
        <dbReference type="Proteomes" id="UP000198426"/>
    </source>
</evidence>
<proteinExistence type="predicted"/>
<evidence type="ECO:0000313" key="1">
    <source>
        <dbReference type="EMBL" id="SNT28964.1"/>
    </source>
</evidence>
<dbReference type="EMBL" id="FZOY01000009">
    <property type="protein sequence ID" value="SNT28964.1"/>
    <property type="molecule type" value="Genomic_DNA"/>
</dbReference>
<dbReference type="SUPFAM" id="SSF53850">
    <property type="entry name" value="Periplasmic binding protein-like II"/>
    <property type="match status" value="1"/>
</dbReference>
<name>A0A239LHD1_9RHOB</name>
<accession>A0A239LHD1</accession>
<protein>
    <submittedName>
        <fullName evidence="1">Putative spermidine/putrescine transport system substrate-binding protein</fullName>
    </submittedName>
</protein>
<reference evidence="1 2" key="1">
    <citation type="submission" date="2017-06" db="EMBL/GenBank/DDBJ databases">
        <authorList>
            <person name="Kim H.J."/>
            <person name="Triplett B.A."/>
        </authorList>
    </citation>
    <scope>NUCLEOTIDE SEQUENCE [LARGE SCALE GENOMIC DNA]</scope>
    <source>
        <strain evidence="1 2">DSM 29339</strain>
    </source>
</reference>
<dbReference type="OrthoDB" id="9766989at2"/>